<dbReference type="AlphaFoldDB" id="A0AAV4HL02"/>
<evidence type="ECO:0000313" key="2">
    <source>
        <dbReference type="Proteomes" id="UP000762676"/>
    </source>
</evidence>
<name>A0AAV4HL02_9GAST</name>
<gene>
    <name evidence="1" type="ORF">ElyMa_006353200</name>
</gene>
<proteinExistence type="predicted"/>
<accession>A0AAV4HL02</accession>
<keyword evidence="2" id="KW-1185">Reference proteome</keyword>
<comment type="caution">
    <text evidence="1">The sequence shown here is derived from an EMBL/GenBank/DDBJ whole genome shotgun (WGS) entry which is preliminary data.</text>
</comment>
<reference evidence="1 2" key="1">
    <citation type="journal article" date="2021" name="Elife">
        <title>Chloroplast acquisition without the gene transfer in kleptoplastic sea slugs, Plakobranchus ocellatus.</title>
        <authorList>
            <person name="Maeda T."/>
            <person name="Takahashi S."/>
            <person name="Yoshida T."/>
            <person name="Shimamura S."/>
            <person name="Takaki Y."/>
            <person name="Nagai Y."/>
            <person name="Toyoda A."/>
            <person name="Suzuki Y."/>
            <person name="Arimoto A."/>
            <person name="Ishii H."/>
            <person name="Satoh N."/>
            <person name="Nishiyama T."/>
            <person name="Hasebe M."/>
            <person name="Maruyama T."/>
            <person name="Minagawa J."/>
            <person name="Obokata J."/>
            <person name="Shigenobu S."/>
        </authorList>
    </citation>
    <scope>NUCLEOTIDE SEQUENCE [LARGE SCALE GENOMIC DNA]</scope>
</reference>
<evidence type="ECO:0000313" key="1">
    <source>
        <dbReference type="EMBL" id="GFR98561.1"/>
    </source>
</evidence>
<protein>
    <submittedName>
        <fullName evidence="1">Uncharacterized protein</fullName>
    </submittedName>
</protein>
<dbReference type="Proteomes" id="UP000762676">
    <property type="component" value="Unassembled WGS sequence"/>
</dbReference>
<organism evidence="1 2">
    <name type="scientific">Elysia marginata</name>
    <dbReference type="NCBI Taxonomy" id="1093978"/>
    <lineage>
        <taxon>Eukaryota</taxon>
        <taxon>Metazoa</taxon>
        <taxon>Spiralia</taxon>
        <taxon>Lophotrochozoa</taxon>
        <taxon>Mollusca</taxon>
        <taxon>Gastropoda</taxon>
        <taxon>Heterobranchia</taxon>
        <taxon>Euthyneura</taxon>
        <taxon>Panpulmonata</taxon>
        <taxon>Sacoglossa</taxon>
        <taxon>Placobranchoidea</taxon>
        <taxon>Plakobranchidae</taxon>
        <taxon>Elysia</taxon>
    </lineage>
</organism>
<dbReference type="EMBL" id="BMAT01012746">
    <property type="protein sequence ID" value="GFR98561.1"/>
    <property type="molecule type" value="Genomic_DNA"/>
</dbReference>
<sequence length="136" mass="15876">MKRQIYQYHHKRVKKAINNAKRDYYRSKILSCSTSKALFRLTSTLGGRSKPTPLPDQITNDKLPDSFCTYFHDRVKKLRTELDSKGGEPSHEPFSGEPWEQFQTVDPKIVKKSHLVIKSQIMCLRPYSIRLVTTTY</sequence>